<evidence type="ECO:0000259" key="2">
    <source>
        <dbReference type="PROSITE" id="PS50076"/>
    </source>
</evidence>
<dbReference type="PROSITE" id="PS00636">
    <property type="entry name" value="DNAJ_1"/>
    <property type="match status" value="1"/>
</dbReference>
<feature type="compositionally biased region" description="Polar residues" evidence="1">
    <location>
        <begin position="27"/>
        <end position="44"/>
    </location>
</feature>
<dbReference type="InterPro" id="IPR018253">
    <property type="entry name" value="DnaJ_domain_CS"/>
</dbReference>
<feature type="domain" description="J" evidence="2">
    <location>
        <begin position="79"/>
        <end position="146"/>
    </location>
</feature>
<organism evidence="3">
    <name type="scientific">Picea sitchensis</name>
    <name type="common">Sitka spruce</name>
    <name type="synonym">Pinus sitchensis</name>
    <dbReference type="NCBI Taxonomy" id="3332"/>
    <lineage>
        <taxon>Eukaryota</taxon>
        <taxon>Viridiplantae</taxon>
        <taxon>Streptophyta</taxon>
        <taxon>Embryophyta</taxon>
        <taxon>Tracheophyta</taxon>
        <taxon>Spermatophyta</taxon>
        <taxon>Pinopsida</taxon>
        <taxon>Pinidae</taxon>
        <taxon>Conifers I</taxon>
        <taxon>Pinales</taxon>
        <taxon>Pinaceae</taxon>
        <taxon>Picea</taxon>
    </lineage>
</organism>
<proteinExistence type="evidence at transcript level"/>
<reference evidence="3" key="1">
    <citation type="journal article" date="2008" name="BMC Genomics">
        <title>A conifer genomics resource of 200,000 spruce (Picea spp.) ESTs and 6,464 high-quality, sequence-finished full-length cDNAs for Sitka spruce (Picea sitchensis).</title>
        <authorList>
            <person name="Ralph S.G."/>
            <person name="Chun H.J."/>
            <person name="Kolosova N."/>
            <person name="Cooper D."/>
            <person name="Oddy C."/>
            <person name="Ritland C.E."/>
            <person name="Kirkpatrick R."/>
            <person name="Moore R."/>
            <person name="Barber S."/>
            <person name="Holt R.A."/>
            <person name="Jones S.J."/>
            <person name="Marra M.A."/>
            <person name="Douglas C.J."/>
            <person name="Ritland K."/>
            <person name="Bohlmann J."/>
        </authorList>
    </citation>
    <scope>NUCLEOTIDE SEQUENCE</scope>
    <source>
        <tissue evidence="3">Green portion of the leader tissue</tissue>
    </source>
</reference>
<protein>
    <recommendedName>
        <fullName evidence="2">J domain-containing protein</fullName>
    </recommendedName>
</protein>
<evidence type="ECO:0000256" key="1">
    <source>
        <dbReference type="SAM" id="MobiDB-lite"/>
    </source>
</evidence>
<dbReference type="InterPro" id="IPR001623">
    <property type="entry name" value="DnaJ_domain"/>
</dbReference>
<dbReference type="SMART" id="SM00271">
    <property type="entry name" value="DnaJ"/>
    <property type="match status" value="1"/>
</dbReference>
<dbReference type="PRINTS" id="PR00625">
    <property type="entry name" value="JDOMAIN"/>
</dbReference>
<sequence>MKISTLGSLTINSQLSSPRGQTLAGLMSQTSPRSNPISSNQLSPGNRVLRASASFNGRTISASCATEGKRDIPFRRVKDHYALLGVPSHASCSDIRVAYRRLALKYHPDVMPLHQLETATELFSEINKAYDTLSDPQKRKAYDDLYVIPNFETARAAACPSSSSFGHWRGRNWETDQCWC</sequence>
<dbReference type="SUPFAM" id="SSF46565">
    <property type="entry name" value="Chaperone J-domain"/>
    <property type="match status" value="1"/>
</dbReference>
<feature type="region of interest" description="Disordered" evidence="1">
    <location>
        <begin position="17"/>
        <end position="44"/>
    </location>
</feature>
<dbReference type="PANTHER" id="PTHR45432:SF2">
    <property type="entry name" value="CHAPERONE PROTEIN DNAJ 11, CHLOROPLASTIC"/>
    <property type="match status" value="1"/>
</dbReference>
<evidence type="ECO:0000313" key="3">
    <source>
        <dbReference type="EMBL" id="ABK26419.1"/>
    </source>
</evidence>
<dbReference type="Gene3D" id="1.10.287.110">
    <property type="entry name" value="DnaJ domain"/>
    <property type="match status" value="1"/>
</dbReference>
<dbReference type="EMBL" id="EF087164">
    <property type="protein sequence ID" value="ABK26419.1"/>
    <property type="molecule type" value="mRNA"/>
</dbReference>
<dbReference type="PROSITE" id="PS50076">
    <property type="entry name" value="DNAJ_2"/>
    <property type="match status" value="1"/>
</dbReference>
<dbReference type="InterPro" id="IPR036869">
    <property type="entry name" value="J_dom_sf"/>
</dbReference>
<dbReference type="AlphaFoldDB" id="A9P0K8"/>
<name>A9P0K8_PICSI</name>
<dbReference type="CDD" id="cd06257">
    <property type="entry name" value="DnaJ"/>
    <property type="match status" value="1"/>
</dbReference>
<dbReference type="PANTHER" id="PTHR45432">
    <property type="entry name" value="CHAPERONE PROTEIN DNAJ 11, CHLOROPLASTIC-LIKE"/>
    <property type="match status" value="1"/>
</dbReference>
<dbReference type="Pfam" id="PF00226">
    <property type="entry name" value="DnaJ"/>
    <property type="match status" value="1"/>
</dbReference>
<accession>A9P0K8</accession>